<evidence type="ECO:0000313" key="11">
    <source>
        <dbReference type="EMBL" id="TVU13199.1"/>
    </source>
</evidence>
<comment type="cofactor">
    <cofactor evidence="1">
        <name>FMN</name>
        <dbReference type="ChEBI" id="CHEBI:58210"/>
    </cofactor>
</comment>
<feature type="region of interest" description="SAW" evidence="8">
    <location>
        <begin position="667"/>
        <end position="742"/>
    </location>
</feature>
<dbReference type="PANTHER" id="PTHR30546:SF60">
    <property type="entry name" value="NAD(P)H DEHYDROGENASE (QUINONE)"/>
    <property type="match status" value="1"/>
</dbReference>
<dbReference type="PROSITE" id="PS50985">
    <property type="entry name" value="GRAS"/>
    <property type="match status" value="1"/>
</dbReference>
<dbReference type="AlphaFoldDB" id="A0A5J9TP78"/>
<protein>
    <recommendedName>
        <fullName evidence="3">NAD(P)H dehydrogenase (quinone)</fullName>
        <ecNumber evidence="3">1.6.5.2</ecNumber>
    </recommendedName>
</protein>
<feature type="short sequence motif" description="VHIID" evidence="8">
    <location>
        <begin position="477"/>
        <end position="481"/>
    </location>
</feature>
<keyword evidence="12" id="KW-1185">Reference proteome</keyword>
<evidence type="ECO:0000256" key="1">
    <source>
        <dbReference type="ARBA" id="ARBA00001917"/>
    </source>
</evidence>
<dbReference type="InterPro" id="IPR029039">
    <property type="entry name" value="Flavoprotein-like_sf"/>
</dbReference>
<evidence type="ECO:0000256" key="2">
    <source>
        <dbReference type="ARBA" id="ARBA00006961"/>
    </source>
</evidence>
<proteinExistence type="inferred from homology"/>
<evidence type="ECO:0000256" key="7">
    <source>
        <dbReference type="ARBA" id="ARBA00048983"/>
    </source>
</evidence>
<name>A0A5J9TP78_9POAL</name>
<feature type="region of interest" description="Leucine repeat II (LRII)" evidence="8">
    <location>
        <begin position="527"/>
        <end position="559"/>
    </location>
</feature>
<feature type="region of interest" description="Disordered" evidence="9">
    <location>
        <begin position="158"/>
        <end position="210"/>
    </location>
</feature>
<evidence type="ECO:0000313" key="12">
    <source>
        <dbReference type="Proteomes" id="UP000324897"/>
    </source>
</evidence>
<dbReference type="SUPFAM" id="SSF52218">
    <property type="entry name" value="Flavoproteins"/>
    <property type="match status" value="1"/>
</dbReference>
<dbReference type="Proteomes" id="UP000324897">
    <property type="component" value="Unassembled WGS sequence"/>
</dbReference>
<dbReference type="GO" id="GO:0010181">
    <property type="term" value="F:FMN binding"/>
    <property type="evidence" value="ECO:0007669"/>
    <property type="project" value="InterPro"/>
</dbReference>
<evidence type="ECO:0000256" key="3">
    <source>
        <dbReference type="ARBA" id="ARBA00012648"/>
    </source>
</evidence>
<dbReference type="InterPro" id="IPR008254">
    <property type="entry name" value="Flavodoxin/NO_synth"/>
</dbReference>
<evidence type="ECO:0000256" key="8">
    <source>
        <dbReference type="PROSITE-ProRule" id="PRU01191"/>
    </source>
</evidence>
<dbReference type="Gramene" id="TVU13199">
    <property type="protein sequence ID" value="TVU13199"/>
    <property type="gene ID" value="EJB05_40732"/>
</dbReference>
<dbReference type="InterPro" id="IPR010089">
    <property type="entry name" value="Flavoprotein_WrbA-like"/>
</dbReference>
<feature type="compositionally biased region" description="Low complexity" evidence="9">
    <location>
        <begin position="103"/>
        <end position="119"/>
    </location>
</feature>
<dbReference type="GO" id="GO:0016020">
    <property type="term" value="C:membrane"/>
    <property type="evidence" value="ECO:0007669"/>
    <property type="project" value="TreeGrafter"/>
</dbReference>
<dbReference type="OrthoDB" id="47276at2759"/>
<gene>
    <name evidence="11" type="ORF">EJB05_40732</name>
</gene>
<feature type="compositionally biased region" description="Polar residues" evidence="9">
    <location>
        <begin position="167"/>
        <end position="182"/>
    </location>
</feature>
<dbReference type="GO" id="GO:0003955">
    <property type="term" value="F:NAD(P)H dehydrogenase (quinone) activity"/>
    <property type="evidence" value="ECO:0007669"/>
    <property type="project" value="UniProtKB-EC"/>
</dbReference>
<evidence type="ECO:0000259" key="10">
    <source>
        <dbReference type="PROSITE" id="PS50902"/>
    </source>
</evidence>
<evidence type="ECO:0000256" key="4">
    <source>
        <dbReference type="ARBA" id="ARBA00023015"/>
    </source>
</evidence>
<feature type="region of interest" description="Leucine repeat I (LRI)" evidence="8">
    <location>
        <begin position="367"/>
        <end position="427"/>
    </location>
</feature>
<dbReference type="Pfam" id="PF03358">
    <property type="entry name" value="FMN_red"/>
    <property type="match status" value="1"/>
</dbReference>
<dbReference type="NCBIfam" id="NF002999">
    <property type="entry name" value="PRK03767.1"/>
    <property type="match status" value="1"/>
</dbReference>
<comment type="catalytic activity">
    <reaction evidence="7">
        <text>a quinone + NADPH + H(+) = a quinol + NADP(+)</text>
        <dbReference type="Rhea" id="RHEA:46164"/>
        <dbReference type="ChEBI" id="CHEBI:15378"/>
        <dbReference type="ChEBI" id="CHEBI:24646"/>
        <dbReference type="ChEBI" id="CHEBI:57783"/>
        <dbReference type="ChEBI" id="CHEBI:58349"/>
        <dbReference type="ChEBI" id="CHEBI:132124"/>
        <dbReference type="EC" id="1.6.5.2"/>
    </reaction>
</comment>
<keyword evidence="5" id="KW-0804">Transcription</keyword>
<comment type="similarity">
    <text evidence="2">Belongs to the WrbA family.</text>
</comment>
<feature type="region of interest" description="Disordered" evidence="9">
    <location>
        <begin position="1"/>
        <end position="40"/>
    </location>
</feature>
<evidence type="ECO:0000256" key="6">
    <source>
        <dbReference type="ARBA" id="ARBA00047678"/>
    </source>
</evidence>
<comment type="caution">
    <text evidence="11">The sequence shown here is derived from an EMBL/GenBank/DDBJ whole genome shotgun (WGS) entry which is preliminary data.</text>
</comment>
<sequence length="991" mass="109216">MAASPEESVEPFYPSLFLDLPPTPRPDGGGGGGDPASSDDLVLPYISRMLMEDDIDDKFFYQYPDHPVLLQAQQPYAKILSDAATGSFSSDSATTNADGGSGSSTLSPSSSSGPPASGGAIWPDDPIDLTQLPRAPPYPETEVALDGFTADDVSAFFSPEQDGASEGLQQSPTQLGNASSAGDNGAHSPATSEEEETKTKSTANLPRAGGDEDALVSAFFSGQNRESADMLNMAFLKGMEEARKFLPTNNNLFVDLNTTSGDHLPRDSQVKKDETSLIFQRNGNGRGRKKRQDWDYLEAETGRNNKLMMREPEESGEIVDKIVFNGYELCLKEMQGLRIAMGSEAKKNTRKGDMKLRKRRQSTSQVVDFHALCIYCAQAMATGDRRSAIELLRQIKEHSSPSGDATQRLAHCFAEGLEARLAGTGSEVYKSLMSKRTSVMEYLKAYQLYLAACCFKMMAFKFSNKTISNLIAGRKKVHIVDYGMHYGFQWPNFLRSLADREGGPPEVRITGIDLPQPGFRPAARLEETGRRLSSRAHQFGVPFKFHSIAAKWEMVRVDDLNIDPDEVLIVNGIVHFANLLDEGKDLDSLSPRDVVLNNIRKMRPDAFILFVMNGSHNSPFFVTRFREAMFYYSAMFDIMDATTPRDNEQRLLVERDLFGRAALNVIACEGLDRVERPETYKQWHVRNQRAGLRPLPLDPEVVKHVRETVRSQYHKDFVIDMDRQWLLEGWKGRVLYAMSTHRGQTTKGPGSINNPSTGGLFHRRAQELKRQKEQFELLPRQSLRASAMATTKIYIVYYSTYGHVGTLAEEIKKGVDSVEGVEASIWRVPETLPEEVLGKMHAAPKREEHPVITAAQLAEADGVLFGFPTRFGMMAAQMKAFLDSTGGLWQSQALAGKPAGFFFSNGTQGGGQETTALTAVTQLTHHGMVFVPVGYTFGAGMFGMDEVKGGSPYGAGTFAGADGSRTPSETELAMAEHQGKYFAGVAKKLKA</sequence>
<comment type="caution">
    <text evidence="8">Lacks conserved residue(s) required for the propagation of feature annotation.</text>
</comment>
<dbReference type="InterPro" id="IPR005025">
    <property type="entry name" value="FMN_Rdtase-like_dom"/>
</dbReference>
<feature type="compositionally biased region" description="Polar residues" evidence="9">
    <location>
        <begin position="84"/>
        <end position="98"/>
    </location>
</feature>
<dbReference type="FunFam" id="3.40.50.360:FF:000001">
    <property type="entry name" value="NAD(P)H dehydrogenase (Quinone) FQR1-like"/>
    <property type="match status" value="1"/>
</dbReference>
<feature type="region of interest" description="Disordered" evidence="9">
    <location>
        <begin position="84"/>
        <end position="142"/>
    </location>
</feature>
<organism evidence="11 12">
    <name type="scientific">Eragrostis curvula</name>
    <name type="common">weeping love grass</name>
    <dbReference type="NCBI Taxonomy" id="38414"/>
    <lineage>
        <taxon>Eukaryota</taxon>
        <taxon>Viridiplantae</taxon>
        <taxon>Streptophyta</taxon>
        <taxon>Embryophyta</taxon>
        <taxon>Tracheophyta</taxon>
        <taxon>Spermatophyta</taxon>
        <taxon>Magnoliopsida</taxon>
        <taxon>Liliopsida</taxon>
        <taxon>Poales</taxon>
        <taxon>Poaceae</taxon>
        <taxon>PACMAD clade</taxon>
        <taxon>Chloridoideae</taxon>
        <taxon>Eragrostideae</taxon>
        <taxon>Eragrostidinae</taxon>
        <taxon>Eragrostis</taxon>
    </lineage>
</organism>
<feature type="domain" description="Flavodoxin-like" evidence="10">
    <location>
        <begin position="793"/>
        <end position="982"/>
    </location>
</feature>
<accession>A0A5J9TP78</accession>
<comment type="similarity">
    <text evidence="8">Belongs to the GRAS family.</text>
</comment>
<dbReference type="EMBL" id="RWGY01000035">
    <property type="protein sequence ID" value="TVU13199.1"/>
    <property type="molecule type" value="Genomic_DNA"/>
</dbReference>
<dbReference type="PROSITE" id="PS50902">
    <property type="entry name" value="FLAVODOXIN_LIKE"/>
    <property type="match status" value="1"/>
</dbReference>
<feature type="non-terminal residue" evidence="11">
    <location>
        <position position="1"/>
    </location>
</feature>
<evidence type="ECO:0000256" key="9">
    <source>
        <dbReference type="SAM" id="MobiDB-lite"/>
    </source>
</evidence>
<dbReference type="Pfam" id="PF03514">
    <property type="entry name" value="GRAS"/>
    <property type="match status" value="1"/>
</dbReference>
<reference evidence="11 12" key="1">
    <citation type="journal article" date="2019" name="Sci. Rep.">
        <title>A high-quality genome of Eragrostis curvula grass provides insights into Poaceae evolution and supports new strategies to enhance forage quality.</title>
        <authorList>
            <person name="Carballo J."/>
            <person name="Santos B.A.C.M."/>
            <person name="Zappacosta D."/>
            <person name="Garbus I."/>
            <person name="Selva J.P."/>
            <person name="Gallo C.A."/>
            <person name="Diaz A."/>
            <person name="Albertini E."/>
            <person name="Caccamo M."/>
            <person name="Echenique V."/>
        </authorList>
    </citation>
    <scope>NUCLEOTIDE SEQUENCE [LARGE SCALE GENOMIC DNA]</scope>
    <source>
        <strain evidence="12">cv. Victoria</strain>
        <tissue evidence="11">Leaf</tissue>
    </source>
</reference>
<evidence type="ECO:0000256" key="5">
    <source>
        <dbReference type="ARBA" id="ARBA00023163"/>
    </source>
</evidence>
<dbReference type="NCBIfam" id="TIGR01755">
    <property type="entry name" value="flav_wrbA"/>
    <property type="match status" value="1"/>
</dbReference>
<comment type="catalytic activity">
    <reaction evidence="6">
        <text>a quinone + NADH + H(+) = a quinol + NAD(+)</text>
        <dbReference type="Rhea" id="RHEA:46160"/>
        <dbReference type="ChEBI" id="CHEBI:15378"/>
        <dbReference type="ChEBI" id="CHEBI:24646"/>
        <dbReference type="ChEBI" id="CHEBI:57540"/>
        <dbReference type="ChEBI" id="CHEBI:57945"/>
        <dbReference type="ChEBI" id="CHEBI:132124"/>
        <dbReference type="EC" id="1.6.5.2"/>
    </reaction>
</comment>
<dbReference type="EC" id="1.6.5.2" evidence="3"/>
<dbReference type="Gene3D" id="3.40.50.360">
    <property type="match status" value="1"/>
</dbReference>
<dbReference type="PANTHER" id="PTHR30546">
    <property type="entry name" value="FLAVODOXIN-RELATED PROTEIN WRBA-RELATED"/>
    <property type="match status" value="1"/>
</dbReference>
<dbReference type="InterPro" id="IPR005202">
    <property type="entry name" value="TF_GRAS"/>
</dbReference>
<keyword evidence="4" id="KW-0805">Transcription regulation</keyword>
<feature type="region of interest" description="VHIID" evidence="8">
    <location>
        <begin position="446"/>
        <end position="511"/>
    </location>
</feature>